<dbReference type="RefSeq" id="WP_272176711.1">
    <property type="nucleotide sequence ID" value="NZ_JAQOSK010000010.1"/>
</dbReference>
<keyword evidence="3" id="KW-1185">Reference proteome</keyword>
<gene>
    <name evidence="2" type="ORF">PO587_24780</name>
</gene>
<protein>
    <submittedName>
        <fullName evidence="2">Uncharacterized protein</fullName>
    </submittedName>
</protein>
<evidence type="ECO:0000256" key="1">
    <source>
        <dbReference type="SAM" id="Phobius"/>
    </source>
</evidence>
<dbReference type="EMBL" id="JAQOSK010000010">
    <property type="protein sequence ID" value="MDC2957676.1"/>
    <property type="molecule type" value="Genomic_DNA"/>
</dbReference>
<reference evidence="2 3" key="1">
    <citation type="journal article" date="2015" name="Int. J. Syst. Evol. Microbiol.">
        <title>Streptomyces gilvifuscus sp. nov., an actinomycete that produces antibacterial compounds isolated from soil.</title>
        <authorList>
            <person name="Nguyen T.M."/>
            <person name="Kim J."/>
        </authorList>
    </citation>
    <scope>NUCLEOTIDE SEQUENCE [LARGE SCALE GENOMIC DNA]</scope>
    <source>
        <strain evidence="2 3">T113</strain>
    </source>
</reference>
<feature type="transmembrane region" description="Helical" evidence="1">
    <location>
        <begin position="102"/>
        <end position="124"/>
    </location>
</feature>
<accession>A0ABT5FYZ6</accession>
<name>A0ABT5FYZ6_9ACTN</name>
<keyword evidence="1" id="KW-0812">Transmembrane</keyword>
<proteinExistence type="predicted"/>
<keyword evidence="1" id="KW-1133">Transmembrane helix</keyword>
<evidence type="ECO:0000313" key="2">
    <source>
        <dbReference type="EMBL" id="MDC2957676.1"/>
    </source>
</evidence>
<organism evidence="2 3">
    <name type="scientific">Streptomyces gilvifuscus</name>
    <dbReference type="NCBI Taxonomy" id="1550617"/>
    <lineage>
        <taxon>Bacteria</taxon>
        <taxon>Bacillati</taxon>
        <taxon>Actinomycetota</taxon>
        <taxon>Actinomycetes</taxon>
        <taxon>Kitasatosporales</taxon>
        <taxon>Streptomycetaceae</taxon>
        <taxon>Streptomyces</taxon>
    </lineage>
</organism>
<dbReference type="Proteomes" id="UP001221328">
    <property type="component" value="Unassembled WGS sequence"/>
</dbReference>
<sequence>MPGTGDTYHFGNVHGPVNAGSGRQFVAGRDQTVYEGDGERRELVAQVAALRDALDGMRLTAGERGAADRELGAVREALDRDEPDREAAAGHLQRFTEGLRRAGALASAGAAAVGALSTLAHWLGPLGAGVLGLL</sequence>
<comment type="caution">
    <text evidence="2">The sequence shown here is derived from an EMBL/GenBank/DDBJ whole genome shotgun (WGS) entry which is preliminary data.</text>
</comment>
<evidence type="ECO:0000313" key="3">
    <source>
        <dbReference type="Proteomes" id="UP001221328"/>
    </source>
</evidence>
<keyword evidence="1" id="KW-0472">Membrane</keyword>